<name>A0A318M8A6_9PSEU</name>
<dbReference type="GO" id="GO:0005886">
    <property type="term" value="C:plasma membrane"/>
    <property type="evidence" value="ECO:0007669"/>
    <property type="project" value="UniProtKB-SubCell"/>
</dbReference>
<feature type="transmembrane region" description="Helical" evidence="5">
    <location>
        <begin position="161"/>
        <end position="183"/>
    </location>
</feature>
<keyword evidence="7" id="KW-1185">Reference proteome</keyword>
<evidence type="ECO:0000313" key="7">
    <source>
        <dbReference type="Proteomes" id="UP000247892"/>
    </source>
</evidence>
<proteinExistence type="inferred from homology"/>
<keyword evidence="5" id="KW-0812">Transmembrane</keyword>
<keyword evidence="3" id="KW-1003">Cell membrane</keyword>
<gene>
    <name evidence="6" type="ORF">BA062_16740</name>
</gene>
<feature type="transmembrane region" description="Helical" evidence="5">
    <location>
        <begin position="31"/>
        <end position="48"/>
    </location>
</feature>
<accession>A0A318M8A6</accession>
<evidence type="ECO:0000256" key="3">
    <source>
        <dbReference type="ARBA" id="ARBA00022475"/>
    </source>
</evidence>
<evidence type="ECO:0000256" key="2">
    <source>
        <dbReference type="ARBA" id="ARBA00006939"/>
    </source>
</evidence>
<dbReference type="RefSeq" id="WP_110337761.1">
    <property type="nucleotide sequence ID" value="NZ_MASU01000006.1"/>
</dbReference>
<organism evidence="6 7">
    <name type="scientific">Prauserella flavalba</name>
    <dbReference type="NCBI Taxonomy" id="1477506"/>
    <lineage>
        <taxon>Bacteria</taxon>
        <taxon>Bacillati</taxon>
        <taxon>Actinomycetota</taxon>
        <taxon>Actinomycetes</taxon>
        <taxon>Pseudonocardiales</taxon>
        <taxon>Pseudonocardiaceae</taxon>
        <taxon>Prauserella</taxon>
    </lineage>
</organism>
<dbReference type="EMBL" id="MASU01000006">
    <property type="protein sequence ID" value="PXY33874.1"/>
    <property type="molecule type" value="Genomic_DNA"/>
</dbReference>
<comment type="caution">
    <text evidence="6">The sequence shown here is derived from an EMBL/GenBank/DDBJ whole genome shotgun (WGS) entry which is preliminary data.</text>
</comment>
<evidence type="ECO:0008006" key="8">
    <source>
        <dbReference type="Google" id="ProtNLM"/>
    </source>
</evidence>
<dbReference type="OrthoDB" id="1145132at2"/>
<comment type="similarity">
    <text evidence="2">Belongs to the ZIP transporter (TC 2.A.5) family.</text>
</comment>
<evidence type="ECO:0000313" key="6">
    <source>
        <dbReference type="EMBL" id="PXY33874.1"/>
    </source>
</evidence>
<evidence type="ECO:0000256" key="4">
    <source>
        <dbReference type="ARBA" id="ARBA00022833"/>
    </source>
</evidence>
<sequence>MAAFAWGALAASSLILGGLLALWLRVPRRALGLIMAFGTGVLTSAVAYELVEDSFERSAVGVGVGMLAGALVFYTGDALIDRIGGHNRKRSGDHPANSSAPAIVLGIVLDGIPESIVLGLTLVTSDTIGLAVLAAVFLSNLPEAVAATVGLRARSWRPAGVLGLWTTVTITSGLAALAGYLLLDTADPSVVAFVNAFAGGAILTMLADTMAPEAYENGGRSVGLVTTAGFLSAFLLTALS</sequence>
<keyword evidence="5" id="KW-1133">Transmembrane helix</keyword>
<feature type="transmembrane region" description="Helical" evidence="5">
    <location>
        <begin position="6"/>
        <end position="24"/>
    </location>
</feature>
<feature type="transmembrane region" description="Helical" evidence="5">
    <location>
        <begin position="189"/>
        <end position="207"/>
    </location>
</feature>
<feature type="transmembrane region" description="Helical" evidence="5">
    <location>
        <begin position="100"/>
        <end position="122"/>
    </location>
</feature>
<feature type="transmembrane region" description="Helical" evidence="5">
    <location>
        <begin position="128"/>
        <end position="149"/>
    </location>
</feature>
<comment type="subcellular location">
    <subcellularLocation>
        <location evidence="1">Cell membrane</location>
        <topology evidence="1">Multi-pass membrane protein</topology>
    </subcellularLocation>
</comment>
<dbReference type="AlphaFoldDB" id="A0A318M8A6"/>
<evidence type="ECO:0000256" key="1">
    <source>
        <dbReference type="ARBA" id="ARBA00004651"/>
    </source>
</evidence>
<protein>
    <recommendedName>
        <fullName evidence="8">ZIP family zinc transporter</fullName>
    </recommendedName>
</protein>
<dbReference type="PANTHER" id="PTHR11040">
    <property type="entry name" value="ZINC/IRON TRANSPORTER"/>
    <property type="match status" value="1"/>
</dbReference>
<reference evidence="6 7" key="1">
    <citation type="submission" date="2016-07" db="EMBL/GenBank/DDBJ databases">
        <title>Draft genome sequence of Prauserella sp. YIM 121212, isolated from alkaline soil.</title>
        <authorList>
            <person name="Ruckert C."/>
            <person name="Albersmeier A."/>
            <person name="Jiang C.-L."/>
            <person name="Jiang Y."/>
            <person name="Kalinowski J."/>
            <person name="Schneider O."/>
            <person name="Winkler A."/>
            <person name="Zotchev S.B."/>
        </authorList>
    </citation>
    <scope>NUCLEOTIDE SEQUENCE [LARGE SCALE GENOMIC DNA]</scope>
    <source>
        <strain evidence="6 7">YIM 121212</strain>
    </source>
</reference>
<keyword evidence="5" id="KW-0472">Membrane</keyword>
<keyword evidence="4" id="KW-0862">Zinc</keyword>
<dbReference type="Proteomes" id="UP000247892">
    <property type="component" value="Unassembled WGS sequence"/>
</dbReference>
<feature type="transmembrane region" description="Helical" evidence="5">
    <location>
        <begin position="60"/>
        <end position="80"/>
    </location>
</feature>
<dbReference type="GO" id="GO:0005385">
    <property type="term" value="F:zinc ion transmembrane transporter activity"/>
    <property type="evidence" value="ECO:0007669"/>
    <property type="project" value="TreeGrafter"/>
</dbReference>
<evidence type="ECO:0000256" key="5">
    <source>
        <dbReference type="SAM" id="Phobius"/>
    </source>
</evidence>
<feature type="transmembrane region" description="Helical" evidence="5">
    <location>
        <begin position="219"/>
        <end position="239"/>
    </location>
</feature>
<dbReference type="PANTHER" id="PTHR11040:SF211">
    <property type="entry name" value="ZINC TRANSPORTER ZIP11"/>
    <property type="match status" value="1"/>
</dbReference>